<dbReference type="Pfam" id="PF11351">
    <property type="entry name" value="GTA_holin_3TM"/>
    <property type="match status" value="1"/>
</dbReference>
<accession>A0A1Y2K490</accession>
<name>A0A1Y2K490_9PROT</name>
<dbReference type="OrthoDB" id="1433389at2"/>
<dbReference type="EMBL" id="LVJN01000019">
    <property type="protein sequence ID" value="OSM04160.1"/>
    <property type="molecule type" value="Genomic_DNA"/>
</dbReference>
<dbReference type="RefSeq" id="WP_085442268.1">
    <property type="nucleotide sequence ID" value="NZ_LVJN01000019.1"/>
</dbReference>
<dbReference type="InterPro" id="IPR021497">
    <property type="entry name" value="GTA_holin_3TM"/>
</dbReference>
<dbReference type="Proteomes" id="UP000194003">
    <property type="component" value="Unassembled WGS sequence"/>
</dbReference>
<keyword evidence="3" id="KW-1185">Reference proteome</keyword>
<protein>
    <recommendedName>
        <fullName evidence="4">Holin of 3TMs, for gene-transfer release</fullName>
    </recommendedName>
</protein>
<dbReference type="AlphaFoldDB" id="A0A1Y2K490"/>
<feature type="transmembrane region" description="Helical" evidence="1">
    <location>
        <begin position="72"/>
        <end position="94"/>
    </location>
</feature>
<organism evidence="2 3">
    <name type="scientific">Magnetofaba australis IT-1</name>
    <dbReference type="NCBI Taxonomy" id="1434232"/>
    <lineage>
        <taxon>Bacteria</taxon>
        <taxon>Pseudomonadati</taxon>
        <taxon>Pseudomonadota</taxon>
        <taxon>Magnetococcia</taxon>
        <taxon>Magnetococcales</taxon>
        <taxon>Magnetococcaceae</taxon>
        <taxon>Magnetofaba</taxon>
    </lineage>
</organism>
<proteinExistence type="predicted"/>
<feature type="transmembrane region" description="Helical" evidence="1">
    <location>
        <begin position="106"/>
        <end position="123"/>
    </location>
</feature>
<reference evidence="2 3" key="1">
    <citation type="journal article" date="2016" name="BMC Genomics">
        <title>Combined genomic and structural analyses of a cultured magnetotactic bacterium reveals its niche adaptation to a dynamic environment.</title>
        <authorList>
            <person name="Araujo A.C."/>
            <person name="Morillo V."/>
            <person name="Cypriano J."/>
            <person name="Teixeira L.C."/>
            <person name="Leao P."/>
            <person name="Lyra S."/>
            <person name="Almeida L.G."/>
            <person name="Bazylinski D.A."/>
            <person name="Vasconcellos A.T."/>
            <person name="Abreu F."/>
            <person name="Lins U."/>
        </authorList>
    </citation>
    <scope>NUCLEOTIDE SEQUENCE [LARGE SCALE GENOMIC DNA]</scope>
    <source>
        <strain evidence="2 3">IT-1</strain>
    </source>
</reference>
<evidence type="ECO:0000256" key="1">
    <source>
        <dbReference type="SAM" id="Phobius"/>
    </source>
</evidence>
<keyword evidence="1" id="KW-0812">Transmembrane</keyword>
<evidence type="ECO:0000313" key="3">
    <source>
        <dbReference type="Proteomes" id="UP000194003"/>
    </source>
</evidence>
<sequence>MGLLEKIIGGAATQPIEAVGKALDGLFTSDEERLDKQALLTRLAQQPAALQVELNKIEAAHRSTFVAGWRPFLGWVCGVGLSFAYVINPIIQWVTGQPGPQLPLNFMQELVVAMLGLAGLRTWEKQTGRAK</sequence>
<gene>
    <name evidence="2" type="ORF">MAIT1_04007</name>
</gene>
<comment type="caution">
    <text evidence="2">The sequence shown here is derived from an EMBL/GenBank/DDBJ whole genome shotgun (WGS) entry which is preliminary data.</text>
</comment>
<keyword evidence="1" id="KW-0472">Membrane</keyword>
<evidence type="ECO:0008006" key="4">
    <source>
        <dbReference type="Google" id="ProtNLM"/>
    </source>
</evidence>
<keyword evidence="1" id="KW-1133">Transmembrane helix</keyword>
<evidence type="ECO:0000313" key="2">
    <source>
        <dbReference type="EMBL" id="OSM04160.1"/>
    </source>
</evidence>